<evidence type="ECO:0000256" key="1">
    <source>
        <dbReference type="ARBA" id="ARBA00022448"/>
    </source>
</evidence>
<dbReference type="InterPro" id="IPR000648">
    <property type="entry name" value="Oxysterol-bd"/>
</dbReference>
<evidence type="ECO:0000256" key="4">
    <source>
        <dbReference type="RuleBase" id="RU003844"/>
    </source>
</evidence>
<dbReference type="Gene3D" id="1.10.287.2720">
    <property type="match status" value="1"/>
</dbReference>
<evidence type="ECO:0000256" key="3">
    <source>
        <dbReference type="ARBA" id="ARBA00023121"/>
    </source>
</evidence>
<accession>A0A9Q1CQG0</accession>
<dbReference type="PROSITE" id="PS01013">
    <property type="entry name" value="OSBP"/>
    <property type="match status" value="1"/>
</dbReference>
<keyword evidence="2 5" id="KW-0445">Lipid transport</keyword>
<feature type="domain" description="PH" evidence="8">
    <location>
        <begin position="8"/>
        <end position="105"/>
    </location>
</feature>
<dbReference type="InterPro" id="IPR011993">
    <property type="entry name" value="PH-like_dom_sf"/>
</dbReference>
<dbReference type="SMART" id="SM00233">
    <property type="entry name" value="PH"/>
    <property type="match status" value="1"/>
</dbReference>
<dbReference type="GO" id="GO:0005829">
    <property type="term" value="C:cytosol"/>
    <property type="evidence" value="ECO:0007669"/>
    <property type="project" value="TreeGrafter"/>
</dbReference>
<evidence type="ECO:0000256" key="6">
    <source>
        <dbReference type="SAM" id="Coils"/>
    </source>
</evidence>
<dbReference type="EMBL" id="JAIZAY010000001">
    <property type="protein sequence ID" value="KAJ8049672.1"/>
    <property type="molecule type" value="Genomic_DNA"/>
</dbReference>
<dbReference type="Pfam" id="PF01237">
    <property type="entry name" value="Oxysterol_BP"/>
    <property type="match status" value="1"/>
</dbReference>
<keyword evidence="3" id="KW-0446">Lipid-binding</keyword>
<dbReference type="PANTHER" id="PTHR10972:SF141">
    <property type="entry name" value="OXYSTEROL-BINDING PROTEIN"/>
    <property type="match status" value="1"/>
</dbReference>
<dbReference type="FunFam" id="1.10.287.2720:FF:000001">
    <property type="entry name" value="Oxysterol-binding OBPalpha"/>
    <property type="match status" value="1"/>
</dbReference>
<feature type="coiled-coil region" evidence="6">
    <location>
        <begin position="141"/>
        <end position="168"/>
    </location>
</feature>
<dbReference type="InterPro" id="IPR037239">
    <property type="entry name" value="OSBP_sf"/>
</dbReference>
<evidence type="ECO:0000256" key="7">
    <source>
        <dbReference type="SAM" id="MobiDB-lite"/>
    </source>
</evidence>
<evidence type="ECO:0000259" key="8">
    <source>
        <dbReference type="PROSITE" id="PS50003"/>
    </source>
</evidence>
<proteinExistence type="inferred from homology"/>
<feature type="region of interest" description="Disordered" evidence="7">
    <location>
        <begin position="268"/>
        <end position="295"/>
    </location>
</feature>
<organism evidence="9 10">
    <name type="scientific">Holothuria leucospilota</name>
    <name type="common">Black long sea cucumber</name>
    <name type="synonym">Mertensiothuria leucospilota</name>
    <dbReference type="NCBI Taxonomy" id="206669"/>
    <lineage>
        <taxon>Eukaryota</taxon>
        <taxon>Metazoa</taxon>
        <taxon>Echinodermata</taxon>
        <taxon>Eleutherozoa</taxon>
        <taxon>Echinozoa</taxon>
        <taxon>Holothuroidea</taxon>
        <taxon>Aspidochirotacea</taxon>
        <taxon>Aspidochirotida</taxon>
        <taxon>Holothuriidae</taxon>
        <taxon>Holothuria</taxon>
    </lineage>
</organism>
<evidence type="ECO:0000313" key="9">
    <source>
        <dbReference type="EMBL" id="KAJ8049672.1"/>
    </source>
</evidence>
<keyword evidence="6" id="KW-0175">Coiled coil</keyword>
<evidence type="ECO:0000256" key="5">
    <source>
        <dbReference type="RuleBase" id="RU003845"/>
    </source>
</evidence>
<dbReference type="InterPro" id="IPR018494">
    <property type="entry name" value="Oxysterol-bd_CS"/>
</dbReference>
<dbReference type="Gene3D" id="2.30.29.30">
    <property type="entry name" value="Pleckstrin-homology domain (PH domain)/Phosphotyrosine-binding domain (PTB)"/>
    <property type="match status" value="1"/>
</dbReference>
<dbReference type="SUPFAM" id="SSF50729">
    <property type="entry name" value="PH domain-like"/>
    <property type="match status" value="1"/>
</dbReference>
<dbReference type="InterPro" id="IPR001849">
    <property type="entry name" value="PH_domain"/>
</dbReference>
<evidence type="ECO:0000256" key="2">
    <source>
        <dbReference type="ARBA" id="ARBA00023055"/>
    </source>
</evidence>
<dbReference type="PROSITE" id="PS50003">
    <property type="entry name" value="PH_DOMAIN"/>
    <property type="match status" value="1"/>
</dbReference>
<sequence>MDDEAIFRQKLEGQLYKYTNVMKGWQYRWFVLDPQCGTLEYYMTEESKTQKVRGGVNLGGAVISPSEEDEQTFTVSAANGEVYRLRAQGPKERQQWVSRLRSVVEKQIGVMNIAYSGKYSSSESLGGRFSLRTPHSSQESLSATQESLQNAKGVIRAAEEKHKALVRDIESLPGSDSEITSLDPDCLLLKATSQAAMDCLEDCLTLLQKSDVLHGNRTAGDQAISQSMANISYDVRAHMPSTASNGQQIHTNNSHNAELTITVNDDLAFDNSREDPPEINPEDELPDESDNSENKIGDVEEHKSVILHLLSQLKLGMDLTRVVLPTFILEKRSLLEMYADFIGHTDQFLRISHMPTPESRMLAAVEYYLCSFHTGRKGSVAKKPYNPIIGETFNCSYLVPKSSLQPSITGPPFTPTIQSDSSTSEGMHQVRFVAEQVSHHPPVSAFYAESPEDKMYMNGWIWTKSKFLGMSVGVTMVGEGSIFLPEKGEVYKAQFPAAYGRSILTIPWMELGGKVLIQCPQTGYHSNITFHTKPFYGGKVHRISGEVKNPDKQTICQIQGEWNGVIELISNGTKKVIDTAKFPACPKRVRPICKQGSFESRRLWQHVTASLKNGDVNTATEHKKYLEERQRNEEKARNAANKAWETKLFRKEGDGWTYNNPLKLAA</sequence>
<feature type="compositionally biased region" description="Acidic residues" evidence="7">
    <location>
        <begin position="280"/>
        <end position="291"/>
    </location>
</feature>
<dbReference type="FunFam" id="3.30.70.3490:FF:000001">
    <property type="entry name" value="Oxysterol-binding protein"/>
    <property type="match status" value="1"/>
</dbReference>
<comment type="caution">
    <text evidence="9">The sequence shown here is derived from an EMBL/GenBank/DDBJ whole genome shotgun (WGS) entry which is preliminary data.</text>
</comment>
<keyword evidence="1 5" id="KW-0813">Transport</keyword>
<dbReference type="GO" id="GO:0006869">
    <property type="term" value="P:lipid transport"/>
    <property type="evidence" value="ECO:0007669"/>
    <property type="project" value="UniProtKB-KW"/>
</dbReference>
<gene>
    <name evidence="9" type="ORF">HOLleu_02516</name>
</gene>
<reference evidence="9" key="1">
    <citation type="submission" date="2021-10" db="EMBL/GenBank/DDBJ databases">
        <title>Tropical sea cucumber genome reveals ecological adaptation and Cuvierian tubules defense mechanism.</title>
        <authorList>
            <person name="Chen T."/>
        </authorList>
    </citation>
    <scope>NUCLEOTIDE SEQUENCE</scope>
    <source>
        <strain evidence="9">Nanhai2018</strain>
        <tissue evidence="9">Muscle</tissue>
    </source>
</reference>
<keyword evidence="10" id="KW-1185">Reference proteome</keyword>
<dbReference type="PANTHER" id="PTHR10972">
    <property type="entry name" value="OXYSTEROL-BINDING PROTEIN-RELATED"/>
    <property type="match status" value="1"/>
</dbReference>
<dbReference type="GO" id="GO:0032934">
    <property type="term" value="F:sterol binding"/>
    <property type="evidence" value="ECO:0007669"/>
    <property type="project" value="TreeGrafter"/>
</dbReference>
<dbReference type="Proteomes" id="UP001152320">
    <property type="component" value="Chromosome 1"/>
</dbReference>
<dbReference type="Pfam" id="PF00169">
    <property type="entry name" value="PH"/>
    <property type="match status" value="1"/>
</dbReference>
<evidence type="ECO:0000313" key="10">
    <source>
        <dbReference type="Proteomes" id="UP001152320"/>
    </source>
</evidence>
<dbReference type="SUPFAM" id="SSF144000">
    <property type="entry name" value="Oxysterol-binding protein-like"/>
    <property type="match status" value="1"/>
</dbReference>
<dbReference type="CDD" id="cd13291">
    <property type="entry name" value="PH_ORP10_ORP11"/>
    <property type="match status" value="1"/>
</dbReference>
<comment type="similarity">
    <text evidence="4">Belongs to the OSBP family.</text>
</comment>
<protein>
    <recommendedName>
        <fullName evidence="5">Oxysterol-binding protein</fullName>
    </recommendedName>
</protein>
<dbReference type="OrthoDB" id="14833at2759"/>
<dbReference type="Gene3D" id="2.40.160.120">
    <property type="match status" value="1"/>
</dbReference>
<dbReference type="Gene3D" id="3.30.70.3490">
    <property type="match status" value="1"/>
</dbReference>
<dbReference type="AlphaFoldDB" id="A0A9Q1CQG0"/>
<name>A0A9Q1CQG0_HOLLE</name>
<dbReference type="GO" id="GO:0016020">
    <property type="term" value="C:membrane"/>
    <property type="evidence" value="ECO:0007669"/>
    <property type="project" value="TreeGrafter"/>
</dbReference>